<proteinExistence type="predicted"/>
<dbReference type="Proteomes" id="UP000299102">
    <property type="component" value="Unassembled WGS sequence"/>
</dbReference>
<gene>
    <name evidence="2" type="ORF">EVAR_16427_1</name>
</gene>
<accession>A0A4C1UL80</accession>
<evidence type="ECO:0000313" key="2">
    <source>
        <dbReference type="EMBL" id="GBP26847.1"/>
    </source>
</evidence>
<protein>
    <submittedName>
        <fullName evidence="2">Uncharacterized protein</fullName>
    </submittedName>
</protein>
<evidence type="ECO:0000313" key="3">
    <source>
        <dbReference type="Proteomes" id="UP000299102"/>
    </source>
</evidence>
<organism evidence="2 3">
    <name type="scientific">Eumeta variegata</name>
    <name type="common">Bagworm moth</name>
    <name type="synonym">Eumeta japonica</name>
    <dbReference type="NCBI Taxonomy" id="151549"/>
    <lineage>
        <taxon>Eukaryota</taxon>
        <taxon>Metazoa</taxon>
        <taxon>Ecdysozoa</taxon>
        <taxon>Arthropoda</taxon>
        <taxon>Hexapoda</taxon>
        <taxon>Insecta</taxon>
        <taxon>Pterygota</taxon>
        <taxon>Neoptera</taxon>
        <taxon>Endopterygota</taxon>
        <taxon>Lepidoptera</taxon>
        <taxon>Glossata</taxon>
        <taxon>Ditrysia</taxon>
        <taxon>Tineoidea</taxon>
        <taxon>Psychidae</taxon>
        <taxon>Oiketicinae</taxon>
        <taxon>Eumeta</taxon>
    </lineage>
</organism>
<comment type="caution">
    <text evidence="2">The sequence shown here is derived from an EMBL/GenBank/DDBJ whole genome shotgun (WGS) entry which is preliminary data.</text>
</comment>
<dbReference type="EMBL" id="BGZK01000186">
    <property type="protein sequence ID" value="GBP26847.1"/>
    <property type="molecule type" value="Genomic_DNA"/>
</dbReference>
<name>A0A4C1UL80_EUMVA</name>
<reference evidence="2 3" key="1">
    <citation type="journal article" date="2019" name="Commun. Biol.">
        <title>The bagworm genome reveals a unique fibroin gene that provides high tensile strength.</title>
        <authorList>
            <person name="Kono N."/>
            <person name="Nakamura H."/>
            <person name="Ohtoshi R."/>
            <person name="Tomita M."/>
            <person name="Numata K."/>
            <person name="Arakawa K."/>
        </authorList>
    </citation>
    <scope>NUCLEOTIDE SEQUENCE [LARGE SCALE GENOMIC DNA]</scope>
</reference>
<keyword evidence="3" id="KW-1185">Reference proteome</keyword>
<dbReference type="AlphaFoldDB" id="A0A4C1UL80"/>
<sequence>MPKGPHLFVVQPADARDSVAPAPCQRGGALGQTRYKFIRGQLRTAVGLVHARYTSRGTRKSFTTAERTGEVYNASPERGSPKVVETPVKRSKSVRFRSDQKSLIASSCPPLRLSVRGSTKRPSLPEDCDLVWVYIHINHTGKVIE</sequence>
<evidence type="ECO:0000256" key="1">
    <source>
        <dbReference type="SAM" id="MobiDB-lite"/>
    </source>
</evidence>
<feature type="region of interest" description="Disordered" evidence="1">
    <location>
        <begin position="71"/>
        <end position="91"/>
    </location>
</feature>